<keyword evidence="3" id="KW-1185">Reference proteome</keyword>
<keyword evidence="1" id="KW-1133">Transmembrane helix</keyword>
<evidence type="ECO:0000256" key="1">
    <source>
        <dbReference type="SAM" id="Phobius"/>
    </source>
</evidence>
<feature type="transmembrane region" description="Helical" evidence="1">
    <location>
        <begin position="97"/>
        <end position="120"/>
    </location>
</feature>
<keyword evidence="1" id="KW-0472">Membrane</keyword>
<dbReference type="Proteomes" id="UP000191112">
    <property type="component" value="Unassembled WGS sequence"/>
</dbReference>
<organism evidence="2 3">
    <name type="scientific">Soonwooa buanensis</name>
    <dbReference type="NCBI Taxonomy" id="619805"/>
    <lineage>
        <taxon>Bacteria</taxon>
        <taxon>Pseudomonadati</taxon>
        <taxon>Bacteroidota</taxon>
        <taxon>Flavobacteriia</taxon>
        <taxon>Flavobacteriales</taxon>
        <taxon>Weeksellaceae</taxon>
        <taxon>Chryseobacterium group</taxon>
        <taxon>Soonwooa</taxon>
    </lineage>
</organism>
<keyword evidence="1" id="KW-0812">Transmembrane</keyword>
<name>A0A1T5GUA3_9FLAO</name>
<accession>A0A1T5GUA3</accession>
<protein>
    <submittedName>
        <fullName evidence="2">Uncharacterized protein</fullName>
    </submittedName>
</protein>
<reference evidence="2 3" key="1">
    <citation type="submission" date="2017-02" db="EMBL/GenBank/DDBJ databases">
        <authorList>
            <person name="Peterson S.W."/>
        </authorList>
    </citation>
    <scope>NUCLEOTIDE SEQUENCE [LARGE SCALE GENOMIC DNA]</scope>
    <source>
        <strain evidence="2 3">DSM 22323</strain>
    </source>
</reference>
<dbReference type="EMBL" id="FUYZ01000021">
    <property type="protein sequence ID" value="SKC12042.1"/>
    <property type="molecule type" value="Genomic_DNA"/>
</dbReference>
<gene>
    <name evidence="2" type="ORF">SAMN05660477_03148</name>
</gene>
<feature type="transmembrane region" description="Helical" evidence="1">
    <location>
        <begin position="6"/>
        <end position="24"/>
    </location>
</feature>
<evidence type="ECO:0000313" key="3">
    <source>
        <dbReference type="Proteomes" id="UP000191112"/>
    </source>
</evidence>
<dbReference type="AlphaFoldDB" id="A0A1T5GUA3"/>
<proteinExistence type="predicted"/>
<evidence type="ECO:0000313" key="2">
    <source>
        <dbReference type="EMBL" id="SKC12042.1"/>
    </source>
</evidence>
<feature type="transmembrane region" description="Helical" evidence="1">
    <location>
        <begin position="65"/>
        <end position="85"/>
    </location>
</feature>
<feature type="transmembrane region" description="Helical" evidence="1">
    <location>
        <begin position="132"/>
        <end position="149"/>
    </location>
</feature>
<sequence length="176" mass="20319">MREYYLTQLTINFCILLAALFLIFEMQRCWLIMTDKPQNLASDKILEFIQMPFETIIKNETALKWFSFFVFPIAFGLTAMGYFAYRRIPLGMPWGYVAVFGMGYFGVSIFLFVAVAHKFLTSKIKTDNSAGYLMMLYFVLLMGLVVLLLRDVFWPPSYGAYGANLLIFQSSSFSKL</sequence>